<evidence type="ECO:0000313" key="3">
    <source>
        <dbReference type="Proteomes" id="UP000075840"/>
    </source>
</evidence>
<feature type="compositionally biased region" description="Polar residues" evidence="1">
    <location>
        <begin position="119"/>
        <end position="129"/>
    </location>
</feature>
<dbReference type="Proteomes" id="UP000075840">
    <property type="component" value="Unassembled WGS sequence"/>
</dbReference>
<feature type="region of interest" description="Disordered" evidence="1">
    <location>
        <begin position="108"/>
        <end position="129"/>
    </location>
</feature>
<dbReference type="VEuPathDB" id="VectorBase:AARA21_003879"/>
<reference evidence="2" key="1">
    <citation type="submission" date="2022-08" db="UniProtKB">
        <authorList>
            <consortium name="EnsemblMetazoa"/>
        </authorList>
    </citation>
    <scope>IDENTIFICATION</scope>
    <source>
        <strain evidence="2">Dongola</strain>
    </source>
</reference>
<evidence type="ECO:0000256" key="1">
    <source>
        <dbReference type="SAM" id="MobiDB-lite"/>
    </source>
</evidence>
<name>A0A182I457_ANOAR</name>
<evidence type="ECO:0000313" key="2">
    <source>
        <dbReference type="EnsemblMetazoa" id="AARA008353-PA"/>
    </source>
</evidence>
<dbReference type="AlphaFoldDB" id="A0A182I457"/>
<proteinExistence type="predicted"/>
<sequence>MCIYPLSSREQPHKMSDIRDMIKLASLMALADSDDEDEDVFGSNLMTPIHMIAAIDRMHRQRNSTDHRTAARSGRSYNASERCCCNCRHSNAGNSTNGRQMVVYQTADDDTDEPGSSAHRPSNRQPSIQYVLSPNSTDRRIMVPSNNAIQLISSDGRIVNSSPQGIILEEIHERKENIGFGFSYSPFLGFGVNLNSSNEDRKMRRVHYLPLYGFAFGNV</sequence>
<dbReference type="EMBL" id="APCN01002273">
    <property type="status" value="NOT_ANNOTATED_CDS"/>
    <property type="molecule type" value="Genomic_DNA"/>
</dbReference>
<keyword evidence="3" id="KW-1185">Reference proteome</keyword>
<protein>
    <submittedName>
        <fullName evidence="2">Uncharacterized protein</fullName>
    </submittedName>
</protein>
<organism evidence="2 3">
    <name type="scientific">Anopheles arabiensis</name>
    <name type="common">Mosquito</name>
    <dbReference type="NCBI Taxonomy" id="7173"/>
    <lineage>
        <taxon>Eukaryota</taxon>
        <taxon>Metazoa</taxon>
        <taxon>Ecdysozoa</taxon>
        <taxon>Arthropoda</taxon>
        <taxon>Hexapoda</taxon>
        <taxon>Insecta</taxon>
        <taxon>Pterygota</taxon>
        <taxon>Neoptera</taxon>
        <taxon>Endopterygota</taxon>
        <taxon>Diptera</taxon>
        <taxon>Nematocera</taxon>
        <taxon>Culicoidea</taxon>
        <taxon>Culicidae</taxon>
        <taxon>Anophelinae</taxon>
        <taxon>Anopheles</taxon>
    </lineage>
</organism>
<dbReference type="EnsemblMetazoa" id="AARA008353-RA">
    <property type="protein sequence ID" value="AARA008353-PA"/>
    <property type="gene ID" value="AARA008353"/>
</dbReference>
<dbReference type="VEuPathDB" id="VectorBase:AARA008353"/>
<accession>A0A182I457</accession>